<name>X1AF40_9ZZZZ</name>
<feature type="non-terminal residue" evidence="1">
    <location>
        <position position="1"/>
    </location>
</feature>
<organism evidence="1">
    <name type="scientific">marine sediment metagenome</name>
    <dbReference type="NCBI Taxonomy" id="412755"/>
    <lineage>
        <taxon>unclassified sequences</taxon>
        <taxon>metagenomes</taxon>
        <taxon>ecological metagenomes</taxon>
    </lineage>
</organism>
<protein>
    <submittedName>
        <fullName evidence="1">Uncharacterized protein</fullName>
    </submittedName>
</protein>
<reference evidence="1" key="1">
    <citation type="journal article" date="2014" name="Front. Microbiol.">
        <title>High frequency of phylogenetically diverse reductive dehalogenase-homologous genes in deep subseafloor sedimentary metagenomes.</title>
        <authorList>
            <person name="Kawai M."/>
            <person name="Futagami T."/>
            <person name="Toyoda A."/>
            <person name="Takaki Y."/>
            <person name="Nishi S."/>
            <person name="Hori S."/>
            <person name="Arai W."/>
            <person name="Tsubouchi T."/>
            <person name="Morono Y."/>
            <person name="Uchiyama I."/>
            <person name="Ito T."/>
            <person name="Fujiyama A."/>
            <person name="Inagaki F."/>
            <person name="Takami H."/>
        </authorList>
    </citation>
    <scope>NUCLEOTIDE SEQUENCE</scope>
    <source>
        <strain evidence="1">Expedition CK06-06</strain>
    </source>
</reference>
<comment type="caution">
    <text evidence="1">The sequence shown here is derived from an EMBL/GenBank/DDBJ whole genome shotgun (WGS) entry which is preliminary data.</text>
</comment>
<dbReference type="AlphaFoldDB" id="X1AF40"/>
<gene>
    <name evidence="1" type="ORF">S01H4_35757</name>
</gene>
<sequence length="32" mass="3630">YLTTEPASQYQAFGEVIAKAFSIGHKIMRDEQ</sequence>
<dbReference type="EMBL" id="BART01019044">
    <property type="protein sequence ID" value="GAG81195.1"/>
    <property type="molecule type" value="Genomic_DNA"/>
</dbReference>
<accession>X1AF40</accession>
<proteinExistence type="predicted"/>
<evidence type="ECO:0000313" key="1">
    <source>
        <dbReference type="EMBL" id="GAG81195.1"/>
    </source>
</evidence>